<gene>
    <name evidence="2" type="ORF">GAO09_15630</name>
</gene>
<dbReference type="AlphaFoldDB" id="A0A6A8A9U6"/>
<organism evidence="2 3">
    <name type="scientific">Endobacterium cereale</name>
    <dbReference type="NCBI Taxonomy" id="2663029"/>
    <lineage>
        <taxon>Bacteria</taxon>
        <taxon>Pseudomonadati</taxon>
        <taxon>Pseudomonadota</taxon>
        <taxon>Alphaproteobacteria</taxon>
        <taxon>Hyphomicrobiales</taxon>
        <taxon>Rhizobiaceae</taxon>
        <taxon>Endobacterium</taxon>
    </lineage>
</organism>
<protein>
    <submittedName>
        <fullName evidence="2">Uncharacterized protein</fullName>
    </submittedName>
</protein>
<sequence length="59" mass="5848">MEKARTILATILSTLGLAGGLFLGFALAGPLGALTFAPVGALLGLFVGSCPLTCLSLLD</sequence>
<name>A0A6A8A9U6_9HYPH</name>
<keyword evidence="1" id="KW-0812">Transmembrane</keyword>
<evidence type="ECO:0000256" key="1">
    <source>
        <dbReference type="SAM" id="Phobius"/>
    </source>
</evidence>
<keyword evidence="1" id="KW-1133">Transmembrane helix</keyword>
<dbReference type="EMBL" id="WIXI01000045">
    <property type="protein sequence ID" value="MQY47464.1"/>
    <property type="molecule type" value="Genomic_DNA"/>
</dbReference>
<keyword evidence="1" id="KW-0472">Membrane</keyword>
<evidence type="ECO:0000313" key="3">
    <source>
        <dbReference type="Proteomes" id="UP000435138"/>
    </source>
</evidence>
<reference evidence="2 3" key="1">
    <citation type="submission" date="2019-11" db="EMBL/GenBank/DDBJ databases">
        <title>Genome analysis of Rhizobacterium cereale a novel genus and species isolated from maize roots in North Spain.</title>
        <authorList>
            <person name="Menendez E."/>
            <person name="Flores-Felix J.D."/>
            <person name="Ramirez-Bahena M.-H."/>
            <person name="Igual J.M."/>
            <person name="Garcia-Fraile P."/>
            <person name="Peix A."/>
            <person name="Velazquez E."/>
        </authorList>
    </citation>
    <scope>NUCLEOTIDE SEQUENCE [LARGE SCALE GENOMIC DNA]</scope>
    <source>
        <strain evidence="2 3">RZME27</strain>
    </source>
</reference>
<comment type="caution">
    <text evidence="2">The sequence shown here is derived from an EMBL/GenBank/DDBJ whole genome shotgun (WGS) entry which is preliminary data.</text>
</comment>
<dbReference type="RefSeq" id="WP_153354949.1">
    <property type="nucleotide sequence ID" value="NZ_JAYKOO010000007.1"/>
</dbReference>
<accession>A0A6A8A9U6</accession>
<dbReference type="Proteomes" id="UP000435138">
    <property type="component" value="Unassembled WGS sequence"/>
</dbReference>
<proteinExistence type="predicted"/>
<feature type="transmembrane region" description="Helical" evidence="1">
    <location>
        <begin position="38"/>
        <end position="58"/>
    </location>
</feature>
<keyword evidence="3" id="KW-1185">Reference proteome</keyword>
<evidence type="ECO:0000313" key="2">
    <source>
        <dbReference type="EMBL" id="MQY47464.1"/>
    </source>
</evidence>